<reference evidence="1 2" key="1">
    <citation type="submission" date="2024-01" db="EMBL/GenBank/DDBJ databases">
        <title>Active colonisers of the gastrointestinal tract of Atlantic salmon farmed in a warm water region.</title>
        <authorList>
            <person name="Bowman J.P."/>
        </authorList>
    </citation>
    <scope>NUCLEOTIDE SEQUENCE [LARGE SCALE GENOMIC DNA]</scope>
    <source>
        <strain evidence="1 2">S4MW1</strain>
    </source>
</reference>
<dbReference type="Proteomes" id="UP001339429">
    <property type="component" value="Unassembled WGS sequence"/>
</dbReference>
<organism evidence="1 2">
    <name type="scientific">Photobacterium piscicola</name>
    <dbReference type="NCBI Taxonomy" id="1378299"/>
    <lineage>
        <taxon>Bacteria</taxon>
        <taxon>Pseudomonadati</taxon>
        <taxon>Pseudomonadota</taxon>
        <taxon>Gammaproteobacteria</taxon>
        <taxon>Vibrionales</taxon>
        <taxon>Vibrionaceae</taxon>
        <taxon>Photobacterium</taxon>
    </lineage>
</organism>
<comment type="caution">
    <text evidence="1">The sequence shown here is derived from an EMBL/GenBank/DDBJ whole genome shotgun (WGS) entry which is preliminary data.</text>
</comment>
<proteinExistence type="predicted"/>
<sequence length="167" mass="18897">MHYISLLFRDKLLDRVAQAIDEVEYYSHKLAIIVLSTDERQELESGLIEDGITFINVSKLLSKKLVSLSINERICQIEDLFVDVAADCGKDKWLTKLDIFCEPSLQTDILSLLKWLSKSQLIVAIWPGCIEGSSLVYAKPGSQDYRTYSLNELKNIQVINACNGVIK</sequence>
<evidence type="ECO:0000313" key="2">
    <source>
        <dbReference type="Proteomes" id="UP001339429"/>
    </source>
</evidence>
<dbReference type="InterPro" id="IPR048067">
    <property type="entry name" value="BREX_3_BrxF"/>
</dbReference>
<protein>
    <submittedName>
        <fullName evidence="1">BREX-3 system P-loop-containing protein BrxF</fullName>
    </submittedName>
</protein>
<dbReference type="NCBIfam" id="NF033453">
    <property type="entry name" value="BREX_3_BrxF"/>
    <property type="match status" value="1"/>
</dbReference>
<gene>
    <name evidence="1" type="primary">brxF</name>
    <name evidence="1" type="ORF">VXS00_06995</name>
</gene>
<dbReference type="EMBL" id="JAYXUD010000004">
    <property type="protein sequence ID" value="MEC6898382.1"/>
    <property type="molecule type" value="Genomic_DNA"/>
</dbReference>
<dbReference type="RefSeq" id="WP_327779558.1">
    <property type="nucleotide sequence ID" value="NZ_JAYXUD010000004.1"/>
</dbReference>
<name>A0ABU6LFP5_9GAMM</name>
<accession>A0ABU6LFP5</accession>
<evidence type="ECO:0000313" key="1">
    <source>
        <dbReference type="EMBL" id="MEC6898382.1"/>
    </source>
</evidence>
<keyword evidence="2" id="KW-1185">Reference proteome</keyword>